<dbReference type="EMBL" id="JBFCZG010000003">
    <property type="protein sequence ID" value="KAL3424017.1"/>
    <property type="molecule type" value="Genomic_DNA"/>
</dbReference>
<feature type="signal peptide" evidence="1">
    <location>
        <begin position="1"/>
        <end position="19"/>
    </location>
</feature>
<proteinExistence type="predicted"/>
<evidence type="ECO:0000256" key="1">
    <source>
        <dbReference type="SAM" id="SignalP"/>
    </source>
</evidence>
<sequence length="153" mass="17139">MKFSILSTLLLATISMVCARKVDLPNCPPRPITHSDQRAIFADFRRKFYIDKNATSAINDHLAEDYIQHNPNVLSGRQNALDSLGPVLALFNTTIVNFGFDANVGWVHYKLEFGPGPYSAVVDVFRFNGSCIQEHWDVAQTRPENATNPLALF</sequence>
<reference evidence="2 3" key="1">
    <citation type="submission" date="2024-06" db="EMBL/GenBank/DDBJ databases">
        <title>Complete genome of Phlyctema vagabunda strain 19-DSS-EL-015.</title>
        <authorList>
            <person name="Fiorenzani C."/>
        </authorList>
    </citation>
    <scope>NUCLEOTIDE SEQUENCE [LARGE SCALE GENOMIC DNA]</scope>
    <source>
        <strain evidence="2 3">19-DSS-EL-015</strain>
    </source>
</reference>
<comment type="caution">
    <text evidence="2">The sequence shown here is derived from an EMBL/GenBank/DDBJ whole genome shotgun (WGS) entry which is preliminary data.</text>
</comment>
<accession>A0ABR4PKZ6</accession>
<name>A0ABR4PKZ6_9HELO</name>
<gene>
    <name evidence="2" type="ORF">PVAG01_03297</name>
</gene>
<dbReference type="Proteomes" id="UP001629113">
    <property type="component" value="Unassembled WGS sequence"/>
</dbReference>
<dbReference type="SUPFAM" id="SSF54427">
    <property type="entry name" value="NTF2-like"/>
    <property type="match status" value="1"/>
</dbReference>
<dbReference type="Gene3D" id="3.10.450.50">
    <property type="match status" value="1"/>
</dbReference>
<evidence type="ECO:0000313" key="3">
    <source>
        <dbReference type="Proteomes" id="UP001629113"/>
    </source>
</evidence>
<keyword evidence="3" id="KW-1185">Reference proteome</keyword>
<organism evidence="2 3">
    <name type="scientific">Phlyctema vagabunda</name>
    <dbReference type="NCBI Taxonomy" id="108571"/>
    <lineage>
        <taxon>Eukaryota</taxon>
        <taxon>Fungi</taxon>
        <taxon>Dikarya</taxon>
        <taxon>Ascomycota</taxon>
        <taxon>Pezizomycotina</taxon>
        <taxon>Leotiomycetes</taxon>
        <taxon>Helotiales</taxon>
        <taxon>Dermateaceae</taxon>
        <taxon>Phlyctema</taxon>
    </lineage>
</organism>
<evidence type="ECO:0000313" key="2">
    <source>
        <dbReference type="EMBL" id="KAL3424017.1"/>
    </source>
</evidence>
<protein>
    <submittedName>
        <fullName evidence="2">Snoal-like polyketide cyclase family protein</fullName>
    </submittedName>
</protein>
<keyword evidence="1" id="KW-0732">Signal</keyword>
<dbReference type="InterPro" id="IPR032710">
    <property type="entry name" value="NTF2-like_dom_sf"/>
</dbReference>
<feature type="chain" id="PRO_5046224760" evidence="1">
    <location>
        <begin position="20"/>
        <end position="153"/>
    </location>
</feature>